<feature type="transmembrane region" description="Helical" evidence="9">
    <location>
        <begin position="395"/>
        <end position="421"/>
    </location>
</feature>
<dbReference type="CDD" id="cd04606">
    <property type="entry name" value="CBS_pair_Mg_transporter"/>
    <property type="match status" value="1"/>
</dbReference>
<keyword evidence="5 9" id="KW-0460">Magnesium</keyword>
<dbReference type="SUPFAM" id="SSF54631">
    <property type="entry name" value="CBS-domain pair"/>
    <property type="match status" value="1"/>
</dbReference>
<protein>
    <recommendedName>
        <fullName evidence="9">Magnesium transporter MgtE</fullName>
    </recommendedName>
</protein>
<reference evidence="12" key="1">
    <citation type="journal article" date="2019" name="Int. J. Syst. Evol. Microbiol.">
        <title>The Global Catalogue of Microorganisms (GCM) 10K type strain sequencing project: providing services to taxonomists for standard genome sequencing and annotation.</title>
        <authorList>
            <consortium name="The Broad Institute Genomics Platform"/>
            <consortium name="The Broad Institute Genome Sequencing Center for Infectious Disease"/>
            <person name="Wu L."/>
            <person name="Ma J."/>
        </authorList>
    </citation>
    <scope>NUCLEOTIDE SEQUENCE [LARGE SCALE GENOMIC DNA]</scope>
    <source>
        <strain evidence="12">CGMCC 4.1467</strain>
    </source>
</reference>
<proteinExistence type="inferred from homology"/>
<evidence type="ECO:0000256" key="2">
    <source>
        <dbReference type="ARBA" id="ARBA00009749"/>
    </source>
</evidence>
<dbReference type="InterPro" id="IPR046342">
    <property type="entry name" value="CBS_dom_sf"/>
</dbReference>
<keyword evidence="4 9" id="KW-0812">Transmembrane</keyword>
<keyword evidence="9" id="KW-0479">Metal-binding</keyword>
<dbReference type="RefSeq" id="WP_379711372.1">
    <property type="nucleotide sequence ID" value="NZ_JBHTBS010000003.1"/>
</dbReference>
<evidence type="ECO:0000256" key="3">
    <source>
        <dbReference type="ARBA" id="ARBA00022448"/>
    </source>
</evidence>
<dbReference type="PROSITE" id="PS51371">
    <property type="entry name" value="CBS"/>
    <property type="match status" value="2"/>
</dbReference>
<comment type="subunit">
    <text evidence="9">Homodimer.</text>
</comment>
<evidence type="ECO:0000313" key="11">
    <source>
        <dbReference type="EMBL" id="MFC7337249.1"/>
    </source>
</evidence>
<dbReference type="SMART" id="SM00924">
    <property type="entry name" value="MgtE_N"/>
    <property type="match status" value="1"/>
</dbReference>
<comment type="caution">
    <text evidence="9">Lacks conserved residue(s) required for the propagation of feature annotation.</text>
</comment>
<dbReference type="SMART" id="SM00116">
    <property type="entry name" value="CBS"/>
    <property type="match status" value="2"/>
</dbReference>
<gene>
    <name evidence="11" type="primary">mgtE</name>
    <name evidence="11" type="ORF">ACFQY0_08680</name>
</gene>
<evidence type="ECO:0000256" key="5">
    <source>
        <dbReference type="ARBA" id="ARBA00022842"/>
    </source>
</evidence>
<evidence type="ECO:0000256" key="7">
    <source>
        <dbReference type="ARBA" id="ARBA00023136"/>
    </source>
</evidence>
<dbReference type="InterPro" id="IPR000644">
    <property type="entry name" value="CBS_dom"/>
</dbReference>
<dbReference type="Gene3D" id="1.25.60.10">
    <property type="entry name" value="MgtE N-terminal domain-like"/>
    <property type="match status" value="1"/>
</dbReference>
<comment type="subcellular location">
    <subcellularLocation>
        <location evidence="9">Cell membrane</location>
        <topology evidence="9">Multi-pass membrane protein</topology>
    </subcellularLocation>
    <subcellularLocation>
        <location evidence="1">Membrane</location>
        <topology evidence="1">Multi-pass membrane protein</topology>
    </subcellularLocation>
</comment>
<feature type="domain" description="CBS" evidence="10">
    <location>
        <begin position="211"/>
        <end position="268"/>
    </location>
</feature>
<dbReference type="SUPFAM" id="SSF158791">
    <property type="entry name" value="MgtE N-terminal domain-like"/>
    <property type="match status" value="1"/>
</dbReference>
<dbReference type="InterPro" id="IPR006669">
    <property type="entry name" value="MgtE_transporter"/>
</dbReference>
<dbReference type="NCBIfam" id="TIGR00400">
    <property type="entry name" value="mgtE"/>
    <property type="match status" value="1"/>
</dbReference>
<comment type="caution">
    <text evidence="11">The sequence shown here is derived from an EMBL/GenBank/DDBJ whole genome shotgun (WGS) entry which is preliminary data.</text>
</comment>
<feature type="transmembrane region" description="Helical" evidence="9">
    <location>
        <begin position="442"/>
        <end position="460"/>
    </location>
</feature>
<evidence type="ECO:0000256" key="6">
    <source>
        <dbReference type="ARBA" id="ARBA00022989"/>
    </source>
</evidence>
<evidence type="ECO:0000256" key="8">
    <source>
        <dbReference type="PROSITE-ProRule" id="PRU00703"/>
    </source>
</evidence>
<evidence type="ECO:0000256" key="4">
    <source>
        <dbReference type="ARBA" id="ARBA00022692"/>
    </source>
</evidence>
<dbReference type="Gene3D" id="3.10.580.10">
    <property type="entry name" value="CBS-domain"/>
    <property type="match status" value="1"/>
</dbReference>
<dbReference type="Proteomes" id="UP001596472">
    <property type="component" value="Unassembled WGS sequence"/>
</dbReference>
<keyword evidence="7 9" id="KW-0472">Membrane</keyword>
<feature type="domain" description="CBS" evidence="10">
    <location>
        <begin position="145"/>
        <end position="210"/>
    </location>
</feature>
<accession>A0ABW2L7L1</accession>
<dbReference type="Pfam" id="PF01769">
    <property type="entry name" value="MgtE"/>
    <property type="match status" value="1"/>
</dbReference>
<dbReference type="SUPFAM" id="SSF161093">
    <property type="entry name" value="MgtE membrane domain-like"/>
    <property type="match status" value="1"/>
</dbReference>
<dbReference type="InterPro" id="IPR036739">
    <property type="entry name" value="SLC41_membr_dom_sf"/>
</dbReference>
<dbReference type="Gene3D" id="1.10.357.20">
    <property type="entry name" value="SLC41 divalent cation transporters, integral membrane domain"/>
    <property type="match status" value="1"/>
</dbReference>
<keyword evidence="8" id="KW-0129">CBS domain</keyword>
<dbReference type="InterPro" id="IPR006668">
    <property type="entry name" value="Mg_transptr_MgtE_intracell_dom"/>
</dbReference>
<dbReference type="InterPro" id="IPR038076">
    <property type="entry name" value="MgtE_N_sf"/>
</dbReference>
<keyword evidence="3 9" id="KW-0813">Transport</keyword>
<evidence type="ECO:0000256" key="1">
    <source>
        <dbReference type="ARBA" id="ARBA00004141"/>
    </source>
</evidence>
<keyword evidence="6 9" id="KW-1133">Transmembrane helix</keyword>
<comment type="function">
    <text evidence="9">Acts as a magnesium transporter.</text>
</comment>
<organism evidence="11 12">
    <name type="scientific">Haloferula chungangensis</name>
    <dbReference type="NCBI Taxonomy" id="1048331"/>
    <lineage>
        <taxon>Bacteria</taxon>
        <taxon>Pseudomonadati</taxon>
        <taxon>Verrucomicrobiota</taxon>
        <taxon>Verrucomicrobiia</taxon>
        <taxon>Verrucomicrobiales</taxon>
        <taxon>Verrucomicrobiaceae</taxon>
        <taxon>Haloferula</taxon>
    </lineage>
</organism>
<evidence type="ECO:0000313" key="12">
    <source>
        <dbReference type="Proteomes" id="UP001596472"/>
    </source>
</evidence>
<evidence type="ECO:0000256" key="9">
    <source>
        <dbReference type="RuleBase" id="RU362011"/>
    </source>
</evidence>
<feature type="transmembrane region" description="Helical" evidence="9">
    <location>
        <begin position="369"/>
        <end position="389"/>
    </location>
</feature>
<dbReference type="PANTHER" id="PTHR41394">
    <property type="entry name" value="MAGNESIUM TRANSPORTER MGTE"/>
    <property type="match status" value="1"/>
</dbReference>
<dbReference type="EMBL" id="JBHTBS010000003">
    <property type="protein sequence ID" value="MFC7337249.1"/>
    <property type="molecule type" value="Genomic_DNA"/>
</dbReference>
<keyword evidence="12" id="KW-1185">Reference proteome</keyword>
<keyword evidence="9" id="KW-1003">Cell membrane</keyword>
<comment type="similarity">
    <text evidence="2 9">Belongs to the SLC41A transporter family.</text>
</comment>
<sequence>MIEAKEDEELMEAALESLEQAIESKDGAAALAVLKTIDWEDQRWVVSQLSEDELGVLVGILGAEDAAKLLSHLAEAQAVEILEELDSADAAEVLAFLPLEMSSNLLRELHEEDAEEILAVIADEEDRSELERKMAYPEGCAGSLMHGGAVTFPVAATVGEVLADLGEHAEDYSDRDVQYLYVVEKDERLVGVLRLRDLVLSVRAKPVRDLMIPDPLTVRDTMELEELAEIFQQKKYFGLPVVDEAGILLGVLPRDAVRREAAEEQADMFLQASGIVNGEEIRSMPLMERCWKRLAWLGPNIGLNLVAASVIAANESTLREVIALAVFLPIVSDMSGCSGNQAVAVSIRELTLGILRPTDYLRVILKEGAVGMINGFVLGCVLGSIAALWKGNLVLGLVVAAALMMNTILSVLLGGLVPLFLKRMKVDPALASGPILTTCTDMCGFFLVLTFASAMLSHLVGV</sequence>
<dbReference type="PANTHER" id="PTHR41394:SF5">
    <property type="entry name" value="SLC41A_MGTE INTEGRAL MEMBRANE DOMAIN-CONTAINING PROTEIN"/>
    <property type="match status" value="1"/>
</dbReference>
<dbReference type="Pfam" id="PF00571">
    <property type="entry name" value="CBS"/>
    <property type="match status" value="2"/>
</dbReference>
<dbReference type="Pfam" id="PF03448">
    <property type="entry name" value="MgtE_N"/>
    <property type="match status" value="1"/>
</dbReference>
<name>A0ABW2L7L1_9BACT</name>
<evidence type="ECO:0000259" key="10">
    <source>
        <dbReference type="PROSITE" id="PS51371"/>
    </source>
</evidence>
<dbReference type="InterPro" id="IPR006667">
    <property type="entry name" value="SLC41_membr_dom"/>
</dbReference>